<evidence type="ECO:0000256" key="1">
    <source>
        <dbReference type="ARBA" id="ARBA00010939"/>
    </source>
</evidence>
<dbReference type="InterPro" id="IPR004368">
    <property type="entry name" value="TIF_IF1"/>
</dbReference>
<sequence>MAKATDVEKIEGVVIEALPNTSFRVRLKDDSVVLAYLSGKMRMYRIRILVGDRVEMERIPGDERARIVYRHKQGS</sequence>
<proteinExistence type="inferred from homology"/>
<dbReference type="InterPro" id="IPR012340">
    <property type="entry name" value="NA-bd_OB-fold"/>
</dbReference>
<reference evidence="7 8" key="1">
    <citation type="submission" date="2019-09" db="EMBL/GenBank/DDBJ databases">
        <title>Characterisation of the sponge microbiome using genome-centric metagenomics.</title>
        <authorList>
            <person name="Engelberts J.P."/>
            <person name="Robbins S.J."/>
            <person name="De Goeij J.M."/>
            <person name="Aranda M."/>
            <person name="Bell S.C."/>
            <person name="Webster N.S."/>
        </authorList>
    </citation>
    <scope>NUCLEOTIDE SEQUENCE [LARGE SCALE GENOMIC DNA]</scope>
    <source>
        <strain evidence="7">SB0662_bin_43</strain>
    </source>
</reference>
<evidence type="ECO:0000259" key="6">
    <source>
        <dbReference type="PROSITE" id="PS50832"/>
    </source>
</evidence>
<comment type="similarity">
    <text evidence="1 4">Belongs to the IF-1 family.</text>
</comment>
<comment type="function">
    <text evidence="4">One of the essential components for the initiation of protein synthesis. Stabilizes the binding of IF-2 and IF-3 on the 30S subunit to which N-formylmethionyl-tRNA(fMet) subsequently binds. Helps modulate mRNA selection, yielding the 30S pre-initiation complex (PIC). Upon addition of the 50S ribosomal subunit IF-1, IF-2 and IF-3 are released leaving the mature 70S translation initiation complex.</text>
</comment>
<dbReference type="Gene3D" id="2.40.50.140">
    <property type="entry name" value="Nucleic acid-binding proteins"/>
    <property type="match status" value="1"/>
</dbReference>
<keyword evidence="3 4" id="KW-0648">Protein biosynthesis</keyword>
<comment type="subunit">
    <text evidence="4">Component of the 30S ribosomal translation pre-initiation complex which assembles on the 30S ribosome in the order IF-2 and IF-3, IF-1 and N-formylmethionyl-tRNA(fMet); mRNA recruitment can occur at any time during PIC assembly.</text>
</comment>
<evidence type="ECO:0000313" key="7">
    <source>
        <dbReference type="EMBL" id="MYE38444.1"/>
    </source>
</evidence>
<evidence type="ECO:0000256" key="3">
    <source>
        <dbReference type="ARBA" id="ARBA00022917"/>
    </source>
</evidence>
<dbReference type="AlphaFoldDB" id="A0A845DCQ1"/>
<evidence type="ECO:0000256" key="2">
    <source>
        <dbReference type="ARBA" id="ARBA00022540"/>
    </source>
</evidence>
<dbReference type="GO" id="GO:0005829">
    <property type="term" value="C:cytosol"/>
    <property type="evidence" value="ECO:0007669"/>
    <property type="project" value="TreeGrafter"/>
</dbReference>
<organism evidence="7 8">
    <name type="scientific">Candidatus Spechtbacteria bacterium SB0662_bin_43</name>
    <dbReference type="NCBI Taxonomy" id="2604897"/>
    <lineage>
        <taxon>Bacteria</taxon>
        <taxon>Candidatus Spechtiibacteriota</taxon>
    </lineage>
</organism>
<dbReference type="Proteomes" id="UP000449092">
    <property type="component" value="Unassembled WGS sequence"/>
</dbReference>
<dbReference type="Pfam" id="PF01176">
    <property type="entry name" value="eIF-1a"/>
    <property type="match status" value="1"/>
</dbReference>
<accession>A0A845DCQ1</accession>
<dbReference type="PROSITE" id="PS50832">
    <property type="entry name" value="S1_IF1_TYPE"/>
    <property type="match status" value="1"/>
</dbReference>
<evidence type="ECO:0000256" key="5">
    <source>
        <dbReference type="NCBIfam" id="TIGR00008"/>
    </source>
</evidence>
<keyword evidence="4" id="KW-0963">Cytoplasm</keyword>
<dbReference type="HAMAP" id="MF_00075">
    <property type="entry name" value="IF_1"/>
    <property type="match status" value="1"/>
</dbReference>
<comment type="caution">
    <text evidence="7">The sequence shown here is derived from an EMBL/GenBank/DDBJ whole genome shotgun (WGS) entry which is preliminary data.</text>
</comment>
<protein>
    <recommendedName>
        <fullName evidence="4 5">Translation initiation factor IF-1</fullName>
    </recommendedName>
</protein>
<dbReference type="GO" id="GO:0019843">
    <property type="term" value="F:rRNA binding"/>
    <property type="evidence" value="ECO:0007669"/>
    <property type="project" value="UniProtKB-UniRule"/>
</dbReference>
<dbReference type="PANTHER" id="PTHR33370:SF1">
    <property type="entry name" value="TRANSLATION INITIATION FACTOR IF-1, CHLOROPLASTIC"/>
    <property type="match status" value="1"/>
</dbReference>
<dbReference type="NCBIfam" id="TIGR00008">
    <property type="entry name" value="infA"/>
    <property type="match status" value="1"/>
</dbReference>
<feature type="domain" description="S1-like" evidence="6">
    <location>
        <begin position="1"/>
        <end position="72"/>
    </location>
</feature>
<evidence type="ECO:0000313" key="8">
    <source>
        <dbReference type="Proteomes" id="UP000449092"/>
    </source>
</evidence>
<keyword evidence="4" id="KW-0694">RNA-binding</keyword>
<gene>
    <name evidence="4 7" type="primary">infA</name>
    <name evidence="7" type="ORF">F4X82_02925</name>
</gene>
<dbReference type="GO" id="GO:0043022">
    <property type="term" value="F:ribosome binding"/>
    <property type="evidence" value="ECO:0007669"/>
    <property type="project" value="UniProtKB-UniRule"/>
</dbReference>
<dbReference type="SUPFAM" id="SSF50249">
    <property type="entry name" value="Nucleic acid-binding proteins"/>
    <property type="match status" value="1"/>
</dbReference>
<dbReference type="GO" id="GO:0003743">
    <property type="term" value="F:translation initiation factor activity"/>
    <property type="evidence" value="ECO:0007669"/>
    <property type="project" value="UniProtKB-UniRule"/>
</dbReference>
<evidence type="ECO:0000256" key="4">
    <source>
        <dbReference type="HAMAP-Rule" id="MF_00075"/>
    </source>
</evidence>
<dbReference type="InterPro" id="IPR006196">
    <property type="entry name" value="RNA-binding_domain_S1_IF1"/>
</dbReference>
<keyword evidence="2 4" id="KW-0396">Initiation factor</keyword>
<dbReference type="PANTHER" id="PTHR33370">
    <property type="entry name" value="TRANSLATION INITIATION FACTOR IF-1, CHLOROPLASTIC"/>
    <property type="match status" value="1"/>
</dbReference>
<name>A0A845DCQ1_9BACT</name>
<dbReference type="EMBL" id="VXOY01000025">
    <property type="protein sequence ID" value="MYE38444.1"/>
    <property type="molecule type" value="Genomic_DNA"/>
</dbReference>
<keyword evidence="4" id="KW-0699">rRNA-binding</keyword>
<comment type="subcellular location">
    <subcellularLocation>
        <location evidence="4">Cytoplasm</location>
    </subcellularLocation>
</comment>